<gene>
    <name evidence="1" type="ORF">FIE12Z_2732</name>
</gene>
<keyword evidence="2" id="KW-1185">Reference proteome</keyword>
<evidence type="ECO:0000313" key="2">
    <source>
        <dbReference type="Proteomes" id="UP000265631"/>
    </source>
</evidence>
<evidence type="ECO:0000313" key="1">
    <source>
        <dbReference type="EMBL" id="RFN52961.1"/>
    </source>
</evidence>
<dbReference type="Proteomes" id="UP000265631">
    <property type="component" value="Unassembled WGS sequence"/>
</dbReference>
<reference evidence="1 2" key="1">
    <citation type="journal article" date="2018" name="PLoS Pathog.">
        <title>Evolution of structural diversity of trichothecenes, a family of toxins produced by plant pathogenic and entomopathogenic fungi.</title>
        <authorList>
            <person name="Proctor R.H."/>
            <person name="McCormick S.P."/>
            <person name="Kim H.S."/>
            <person name="Cardoza R.E."/>
            <person name="Stanley A.M."/>
            <person name="Lindo L."/>
            <person name="Kelly A."/>
            <person name="Brown D.W."/>
            <person name="Lee T."/>
            <person name="Vaughan M.M."/>
            <person name="Alexander N.J."/>
            <person name="Busman M."/>
            <person name="Gutierrez S."/>
        </authorList>
    </citation>
    <scope>NUCLEOTIDE SEQUENCE [LARGE SCALE GENOMIC DNA]</scope>
    <source>
        <strain evidence="1 2">NRRL 13405</strain>
    </source>
</reference>
<organism evidence="1 2">
    <name type="scientific">Fusarium flagelliforme</name>
    <dbReference type="NCBI Taxonomy" id="2675880"/>
    <lineage>
        <taxon>Eukaryota</taxon>
        <taxon>Fungi</taxon>
        <taxon>Dikarya</taxon>
        <taxon>Ascomycota</taxon>
        <taxon>Pezizomycotina</taxon>
        <taxon>Sordariomycetes</taxon>
        <taxon>Hypocreomycetidae</taxon>
        <taxon>Hypocreales</taxon>
        <taxon>Nectriaceae</taxon>
        <taxon>Fusarium</taxon>
        <taxon>Fusarium incarnatum-equiseti species complex</taxon>
    </lineage>
</organism>
<dbReference type="AlphaFoldDB" id="A0A395MYH0"/>
<name>A0A395MYH0_9HYPO</name>
<accession>A0A395MYH0</accession>
<protein>
    <submittedName>
        <fullName evidence="1">Uncharacterized protein</fullName>
    </submittedName>
</protein>
<dbReference type="EMBL" id="PXXK01000054">
    <property type="protein sequence ID" value="RFN52961.1"/>
    <property type="molecule type" value="Genomic_DNA"/>
</dbReference>
<comment type="caution">
    <text evidence="1">The sequence shown here is derived from an EMBL/GenBank/DDBJ whole genome shotgun (WGS) entry which is preliminary data.</text>
</comment>
<sequence length="451" mass="52757">MSKQTRLCFLPSGELTYYNSEDPLPDYPLLNHAQLWPKLCHNDSLILNAIKLNSQSLLLRLPDDVLRPILQDAVREPLEFSLEREAYWRLYDDDIYWSSYSDDIDDSAMFGPARGWIRYMATYRLIWVCKRFHALVLPFMYGNVSLDVTTHYFDCPPQEKLFRDEILRRPLLQNYIRHLAVYNQSLQSPIVQLACAFPHINKLSLKRVRNEGEIDLSLIGPAKDQSRTASFISIQFHSLHTRPEAVKRFLEWPKELHEFIVNDMTYTGYSWAETEPDPSYRWNYRLLVDVLSPQKDHLRFLDLGWLGYDRDQNTFQVSAFPNLRSMALSVAYQYPNEKACPNWLTPSLNTLILDLHMNDIQCGPGSHNCMHTGGAESVVSFARMAREWSNKDGGAVGLRRIGIRVYSRGYDAWEEEDEWSCRHGKYDQEMWTNLVQYLKDIQGQGFEAFWL</sequence>
<proteinExistence type="predicted"/>